<dbReference type="STRING" id="1117707.VQ7734_01470"/>
<proteinExistence type="predicted"/>
<reference evidence="2" key="1">
    <citation type="submission" date="2016-12" db="EMBL/GenBank/DDBJ databases">
        <authorList>
            <person name="Rodrigo-Torres L."/>
            <person name="Arahal R.D."/>
            <person name="Lucena T."/>
        </authorList>
    </citation>
    <scope>NUCLEOTIDE SEQUENCE [LARGE SCALE GENOMIC DNA]</scope>
</reference>
<accession>A0A1M7YSY1</accession>
<protein>
    <submittedName>
        <fullName evidence="1">Uncharacterized protein</fullName>
    </submittedName>
</protein>
<evidence type="ECO:0000313" key="1">
    <source>
        <dbReference type="EMBL" id="SHO55724.1"/>
    </source>
</evidence>
<dbReference type="EMBL" id="FRFG01000017">
    <property type="protein sequence ID" value="SHO55724.1"/>
    <property type="molecule type" value="Genomic_DNA"/>
</dbReference>
<gene>
    <name evidence="1" type="ORF">VQ7734_01470</name>
</gene>
<dbReference type="Proteomes" id="UP000184600">
    <property type="component" value="Unassembled WGS sequence"/>
</dbReference>
<evidence type="ECO:0000313" key="2">
    <source>
        <dbReference type="Proteomes" id="UP000184600"/>
    </source>
</evidence>
<sequence>MRMVVIGVFLILCDSVIVRSFLMKSMVQGR</sequence>
<organism evidence="1 2">
    <name type="scientific">Vibrio quintilis</name>
    <dbReference type="NCBI Taxonomy" id="1117707"/>
    <lineage>
        <taxon>Bacteria</taxon>
        <taxon>Pseudomonadati</taxon>
        <taxon>Pseudomonadota</taxon>
        <taxon>Gammaproteobacteria</taxon>
        <taxon>Vibrionales</taxon>
        <taxon>Vibrionaceae</taxon>
        <taxon>Vibrio</taxon>
    </lineage>
</organism>
<keyword evidence="2" id="KW-1185">Reference proteome</keyword>
<dbReference type="AlphaFoldDB" id="A0A1M7YSY1"/>
<name>A0A1M7YSY1_9VIBR</name>